<dbReference type="PANTHER" id="PTHR35910">
    <property type="entry name" value="2EXR DOMAIN-CONTAINING PROTEIN"/>
    <property type="match status" value="1"/>
</dbReference>
<evidence type="ECO:0000313" key="4">
    <source>
        <dbReference type="Proteomes" id="UP001446871"/>
    </source>
</evidence>
<protein>
    <recommendedName>
        <fullName evidence="2">2EXR domain-containing protein</fullName>
    </recommendedName>
</protein>
<dbReference type="InterPro" id="IPR045518">
    <property type="entry name" value="2EXR"/>
</dbReference>
<feature type="region of interest" description="Disordered" evidence="1">
    <location>
        <begin position="15"/>
        <end position="101"/>
    </location>
</feature>
<dbReference type="EMBL" id="JAQQWM010000006">
    <property type="protein sequence ID" value="KAK8060076.1"/>
    <property type="molecule type" value="Genomic_DNA"/>
</dbReference>
<dbReference type="Proteomes" id="UP001446871">
    <property type="component" value="Unassembled WGS sequence"/>
</dbReference>
<name>A0ABR1UMD4_9PEZI</name>
<reference evidence="3 4" key="1">
    <citation type="submission" date="2023-01" db="EMBL/GenBank/DDBJ databases">
        <title>Analysis of 21 Apiospora genomes using comparative genomics revels a genus with tremendous synthesis potential of carbohydrate active enzymes and secondary metabolites.</title>
        <authorList>
            <person name="Sorensen T."/>
        </authorList>
    </citation>
    <scope>NUCLEOTIDE SEQUENCE [LARGE SCALE GENOMIC DNA]</scope>
    <source>
        <strain evidence="3 4">CBS 83171</strain>
    </source>
</reference>
<sequence>MLFKKGFTFFSCRLKVAPAREQPKTRRQQGEPPRGRNATPSPQIITEKGTGRLCAATRPTLPPSHDASPIREKGPPERVATDGGGDANEEAPPDKAPRTFPKFTKLPPELRMMIWHMAAEKHKLEIELNQRCFCNRKPGGLHFFADRAGAPLRGRLALLHACRESRALLAPRYDAFEYAEGGMVEAPGDLHLQPSPACPRIKPELTWTMDHRFVPFSPMPWHYRHPHMLVDCQEDIFNGMLTWEVSGRRVPKCYVKECLFERPERPQPLDSRVQCARQRVSRDNIAMIEIPPPEELTSDGAPFVVEVRP</sequence>
<evidence type="ECO:0000256" key="1">
    <source>
        <dbReference type="SAM" id="MobiDB-lite"/>
    </source>
</evidence>
<evidence type="ECO:0000259" key="2">
    <source>
        <dbReference type="Pfam" id="PF20150"/>
    </source>
</evidence>
<accession>A0ABR1UMD4</accession>
<keyword evidence="4" id="KW-1185">Reference proteome</keyword>
<comment type="caution">
    <text evidence="3">The sequence shown here is derived from an EMBL/GenBank/DDBJ whole genome shotgun (WGS) entry which is preliminary data.</text>
</comment>
<proteinExistence type="predicted"/>
<organism evidence="3 4">
    <name type="scientific">Apiospora saccharicola</name>
    <dbReference type="NCBI Taxonomy" id="335842"/>
    <lineage>
        <taxon>Eukaryota</taxon>
        <taxon>Fungi</taxon>
        <taxon>Dikarya</taxon>
        <taxon>Ascomycota</taxon>
        <taxon>Pezizomycotina</taxon>
        <taxon>Sordariomycetes</taxon>
        <taxon>Xylariomycetidae</taxon>
        <taxon>Amphisphaeriales</taxon>
        <taxon>Apiosporaceae</taxon>
        <taxon>Apiospora</taxon>
    </lineage>
</organism>
<dbReference type="PANTHER" id="PTHR35910:SF6">
    <property type="entry name" value="2EXR DOMAIN-CONTAINING PROTEIN"/>
    <property type="match status" value="1"/>
</dbReference>
<dbReference type="Pfam" id="PF20150">
    <property type="entry name" value="2EXR"/>
    <property type="match status" value="1"/>
</dbReference>
<feature type="domain" description="2EXR" evidence="2">
    <location>
        <begin position="100"/>
        <end position="177"/>
    </location>
</feature>
<gene>
    <name evidence="3" type="ORF">PG996_010006</name>
</gene>
<evidence type="ECO:0000313" key="3">
    <source>
        <dbReference type="EMBL" id="KAK8060076.1"/>
    </source>
</evidence>
<feature type="compositionally biased region" description="Basic and acidic residues" evidence="1">
    <location>
        <begin position="68"/>
        <end position="80"/>
    </location>
</feature>